<evidence type="ECO:0000313" key="1">
    <source>
        <dbReference type="EMBL" id="KKL51727.1"/>
    </source>
</evidence>
<sequence>DLGRPSVAGSLSNLGPGKLFVVFSDNSVNISGNEVELKLNSRIIWEEDAVRYIHIRTDTNDTQYQVVAG</sequence>
<proteinExistence type="predicted"/>
<dbReference type="EMBL" id="LAZR01032148">
    <property type="protein sequence ID" value="KKL51727.1"/>
    <property type="molecule type" value="Genomic_DNA"/>
</dbReference>
<gene>
    <name evidence="1" type="ORF">LCGC14_2292620</name>
</gene>
<comment type="caution">
    <text evidence="1">The sequence shown here is derived from an EMBL/GenBank/DDBJ whole genome shotgun (WGS) entry which is preliminary data.</text>
</comment>
<feature type="non-terminal residue" evidence="1">
    <location>
        <position position="1"/>
    </location>
</feature>
<name>A0A0F9FKZ0_9ZZZZ</name>
<reference evidence="1" key="1">
    <citation type="journal article" date="2015" name="Nature">
        <title>Complex archaea that bridge the gap between prokaryotes and eukaryotes.</title>
        <authorList>
            <person name="Spang A."/>
            <person name="Saw J.H."/>
            <person name="Jorgensen S.L."/>
            <person name="Zaremba-Niedzwiedzka K."/>
            <person name="Martijn J."/>
            <person name="Lind A.E."/>
            <person name="van Eijk R."/>
            <person name="Schleper C."/>
            <person name="Guy L."/>
            <person name="Ettema T.J."/>
        </authorList>
    </citation>
    <scope>NUCLEOTIDE SEQUENCE</scope>
</reference>
<accession>A0A0F9FKZ0</accession>
<dbReference type="AlphaFoldDB" id="A0A0F9FKZ0"/>
<organism evidence="1">
    <name type="scientific">marine sediment metagenome</name>
    <dbReference type="NCBI Taxonomy" id="412755"/>
    <lineage>
        <taxon>unclassified sequences</taxon>
        <taxon>metagenomes</taxon>
        <taxon>ecological metagenomes</taxon>
    </lineage>
</organism>
<protein>
    <submittedName>
        <fullName evidence="1">Uncharacterized protein</fullName>
    </submittedName>
</protein>